<evidence type="ECO:0000313" key="3">
    <source>
        <dbReference type="EMBL" id="GAT52430.1"/>
    </source>
</evidence>
<feature type="domain" description="CxC2-like cysteine cluster KDZ transposase-associated" evidence="2">
    <location>
        <begin position="190"/>
        <end position="291"/>
    </location>
</feature>
<accession>A0ABQ0LMV0</accession>
<dbReference type="Pfam" id="PF18758">
    <property type="entry name" value="KDZ"/>
    <property type="match status" value="1"/>
</dbReference>
<dbReference type="InterPro" id="IPR040521">
    <property type="entry name" value="KDZ"/>
</dbReference>
<dbReference type="EMBL" id="DF847780">
    <property type="protein sequence ID" value="GAT52430.1"/>
    <property type="molecule type" value="Genomic_DNA"/>
</dbReference>
<keyword evidence="4" id="KW-1185">Reference proteome</keyword>
<dbReference type="InterPro" id="IPR041457">
    <property type="entry name" value="CxC2_KDZ-assoc"/>
</dbReference>
<feature type="region of interest" description="Disordered" evidence="1">
    <location>
        <begin position="24"/>
        <end position="47"/>
    </location>
</feature>
<evidence type="ECO:0000259" key="2">
    <source>
        <dbReference type="Pfam" id="PF18803"/>
    </source>
</evidence>
<proteinExistence type="predicted"/>
<gene>
    <name evidence="3" type="ORF">MCHLO_09479</name>
</gene>
<evidence type="ECO:0000256" key="1">
    <source>
        <dbReference type="SAM" id="MobiDB-lite"/>
    </source>
</evidence>
<dbReference type="Proteomes" id="UP000815677">
    <property type="component" value="Unassembled WGS sequence"/>
</dbReference>
<protein>
    <recommendedName>
        <fullName evidence="2">CxC2-like cysteine cluster KDZ transposase-associated domain-containing protein</fullName>
    </recommendedName>
</protein>
<dbReference type="Pfam" id="PF18803">
    <property type="entry name" value="CxC2"/>
    <property type="match status" value="1"/>
</dbReference>
<organism evidence="3 4">
    <name type="scientific">Mycena chlorophos</name>
    <name type="common">Agaric fungus</name>
    <name type="synonym">Agaricus chlorophos</name>
    <dbReference type="NCBI Taxonomy" id="658473"/>
    <lineage>
        <taxon>Eukaryota</taxon>
        <taxon>Fungi</taxon>
        <taxon>Dikarya</taxon>
        <taxon>Basidiomycota</taxon>
        <taxon>Agaricomycotina</taxon>
        <taxon>Agaricomycetes</taxon>
        <taxon>Agaricomycetidae</taxon>
        <taxon>Agaricales</taxon>
        <taxon>Marasmiineae</taxon>
        <taxon>Mycenaceae</taxon>
        <taxon>Mycena</taxon>
    </lineage>
</organism>
<name>A0ABQ0LMV0_MYCCL</name>
<sequence length="1055" mass="119267">MAPPTGNRPVVHHHSTLLSHLVPAAPGAPLSTHVHRQSTDNRRTHTETVVVEPPSPVKRARVELNRAHQGVSIRAEAADDSQRYEVECEEDAAAVAKAKARERLTQPADPAMHRWMLNHRDDYLKLLLWRDGRGLYGSTCTCGLEGAIYRCRSCYGGRLLCERCCVESHVTNPLHFIEKWTGTYFQRLSLRDLGLQVQFGHPLGENCTLVRPGREDFVVIADNGIHVVSVADSEPNHVQLLKGGWFPSTTTDPQTCATLECLNKFEYLTLHGKTTPYDFYATLESLTNGTGIKPPDCYAVFLRISRQHAHLLLLKRGGRAYDRYGVLGTGPGELALRCPACPRPGVNLPEGWENTPPEDKCLYVIILAIDACFRLKRRLISNEVRDPGLGTGWAYMVEWEPYREFLLLHKNEKEMNSCSGLRAVDYANTRFSRGYSVTGVGMGICARHEIVLPTSVGDLQAGERFCNMDYIVASFLRHIHELLFKILSYDIACQWTKNLAARVKKLPALVRFQLVSAFFQFAIPKRHIKGARWDKLDNHWSFWNWTKSIKMATLLRRRHDNAIEQFARHKDALEEFSIQQADHVPGWIAKVLEYEAELQTRNAEDIEKHKNPYRPTIEGKTEKDARKMYQDAEVEQAELGGVSLLDVSPSEFIVLVLDIESEQRRIRALADMKNASGTITGLRKKHRALNARIRRLRTLQATYMPGALRILAQTDLPQATLAERVPLLPPSALSATERGNGGCHDGLLEIEKTFRDAQCRSGLASLLVHLHVKSRLVLYKKNQAHKYQAAWRALVAIEGDVDKVVWKKLEKADIRCMEEPEDAAKRARMKRAAQRARNQRMVQLAHAGIAPMPGAENEMENSDDEDADVEREAQAIFGGTRAERNREANALFKHGEADREMSWIWRTAQLGGAGNEGMDEALQIEWAKAFARKRRWEEETRMSAEDLRRVPVSFTYEGRVWAKRGAGLDVDALGAQLAEGMLAYALKQADMYQDLASRAVITTTMEKQEPRRTGTRYSVEEWYGQMARDEGDGEIESESEDEHGNDSDEEDSDDE</sequence>
<feature type="compositionally biased region" description="Acidic residues" evidence="1">
    <location>
        <begin position="1031"/>
        <end position="1055"/>
    </location>
</feature>
<feature type="region of interest" description="Disordered" evidence="1">
    <location>
        <begin position="1006"/>
        <end position="1055"/>
    </location>
</feature>
<reference evidence="3" key="1">
    <citation type="submission" date="2014-09" db="EMBL/GenBank/DDBJ databases">
        <title>Genome sequence of the luminous mushroom Mycena chlorophos for searching fungal bioluminescence genes.</title>
        <authorList>
            <person name="Tanaka Y."/>
            <person name="Kasuga D."/>
            <person name="Oba Y."/>
            <person name="Hase S."/>
            <person name="Sato K."/>
            <person name="Oba Y."/>
            <person name="Sakakibara Y."/>
        </authorList>
    </citation>
    <scope>NUCLEOTIDE SEQUENCE</scope>
</reference>
<feature type="compositionally biased region" description="Basic and acidic residues" evidence="1">
    <location>
        <begin position="37"/>
        <end position="46"/>
    </location>
</feature>
<evidence type="ECO:0000313" key="4">
    <source>
        <dbReference type="Proteomes" id="UP000815677"/>
    </source>
</evidence>